<gene>
    <name evidence="2" type="ORF">ACFO5K_11630</name>
</gene>
<evidence type="ECO:0000256" key="1">
    <source>
        <dbReference type="SAM" id="Phobius"/>
    </source>
</evidence>
<feature type="transmembrane region" description="Helical" evidence="1">
    <location>
        <begin position="42"/>
        <end position="61"/>
    </location>
</feature>
<proteinExistence type="predicted"/>
<accession>A0ABV8VGZ5</accession>
<dbReference type="RefSeq" id="WP_378560287.1">
    <property type="nucleotide sequence ID" value="NZ_JBHSDL010000014.1"/>
</dbReference>
<keyword evidence="1" id="KW-1133">Transmembrane helix</keyword>
<reference evidence="3" key="1">
    <citation type="journal article" date="2019" name="Int. J. Syst. Evol. Microbiol.">
        <title>The Global Catalogue of Microorganisms (GCM) 10K type strain sequencing project: providing services to taxonomists for standard genome sequencing and annotation.</title>
        <authorList>
            <consortium name="The Broad Institute Genomics Platform"/>
            <consortium name="The Broad Institute Genome Sequencing Center for Infectious Disease"/>
            <person name="Wu L."/>
            <person name="Ma J."/>
        </authorList>
    </citation>
    <scope>NUCLEOTIDE SEQUENCE [LARGE SCALE GENOMIC DNA]</scope>
    <source>
        <strain evidence="3">IBRC-M 10490</strain>
    </source>
</reference>
<organism evidence="2 3">
    <name type="scientific">Nocardia halotolerans</name>
    <dbReference type="NCBI Taxonomy" id="1755878"/>
    <lineage>
        <taxon>Bacteria</taxon>
        <taxon>Bacillati</taxon>
        <taxon>Actinomycetota</taxon>
        <taxon>Actinomycetes</taxon>
        <taxon>Mycobacteriales</taxon>
        <taxon>Nocardiaceae</taxon>
        <taxon>Nocardia</taxon>
    </lineage>
</organism>
<keyword evidence="1" id="KW-0472">Membrane</keyword>
<dbReference type="EMBL" id="JBHSDL010000014">
    <property type="protein sequence ID" value="MFC4374749.1"/>
    <property type="molecule type" value="Genomic_DNA"/>
</dbReference>
<protein>
    <submittedName>
        <fullName evidence="2">Uncharacterized protein</fullName>
    </submittedName>
</protein>
<evidence type="ECO:0000313" key="3">
    <source>
        <dbReference type="Proteomes" id="UP001595844"/>
    </source>
</evidence>
<name>A0ABV8VGZ5_9NOCA</name>
<dbReference type="Proteomes" id="UP001595844">
    <property type="component" value="Unassembled WGS sequence"/>
</dbReference>
<keyword evidence="1" id="KW-0812">Transmembrane</keyword>
<sequence length="66" mass="6849">MPPQILLLGLCIPAIALVSDSIRALAADSARSWFARSPRRLAAVGGTSGLMMIDLGTALALTGRKD</sequence>
<keyword evidence="3" id="KW-1185">Reference proteome</keyword>
<evidence type="ECO:0000313" key="2">
    <source>
        <dbReference type="EMBL" id="MFC4374749.1"/>
    </source>
</evidence>
<comment type="caution">
    <text evidence="2">The sequence shown here is derived from an EMBL/GenBank/DDBJ whole genome shotgun (WGS) entry which is preliminary data.</text>
</comment>